<evidence type="ECO:0000259" key="8">
    <source>
        <dbReference type="Pfam" id="PF00520"/>
    </source>
</evidence>
<proteinExistence type="predicted"/>
<dbReference type="InterPro" id="IPR024862">
    <property type="entry name" value="TRPV"/>
</dbReference>
<dbReference type="EMBL" id="QKWP01000860">
    <property type="protein sequence ID" value="RIB14130.1"/>
    <property type="molecule type" value="Genomic_DNA"/>
</dbReference>
<dbReference type="PANTHER" id="PTHR10582:SF2">
    <property type="entry name" value="INACTIVE"/>
    <property type="match status" value="1"/>
</dbReference>
<evidence type="ECO:0000256" key="1">
    <source>
        <dbReference type="ARBA" id="ARBA00004141"/>
    </source>
</evidence>
<gene>
    <name evidence="9" type="ORF">C2G38_2248442</name>
</gene>
<dbReference type="OrthoDB" id="2378583at2759"/>
<sequence>MSNEEVKVSIPSETEDIKKHKESIDRIFVSQYMNDTGDTYVVTYSKEDNSIVGWSVHNIENDGQQQPDEFYKLKEESYKIESFALYKKFLSLCYCVKDESNYKQCLIDLNSKPPQFFELEHSYSNYVRGRYTIGFLPNGDLILVSICNHKIYKYLTNNMPKNIATLKYSETYDIEIPKSLYDQSIYCSMYQEKLFLFIQNRKTSILQFDLLKMNLDRRYDSPINWNSLYSSKFRYEFTIVIMNKNRTLLAVEILYYTCIFSMENGRLISNLSSDIFMAGTTPIEFITLKNGFEGLFVVCSKYHRLFKSIPAFINPYRPSENVSNFEENNSNDIDNSNAIITKLNRKFFIDGDGNICVTNGLDEDKFQQISNKITYRNSIYDSSTFKEIQNILKEIVEKEEIDRVEPAKIQFEDGNIIFEKDENRDIIKFEINNINLAPRNNPYILSYKLINNQQDLVLINVEKIEIFIRDENSITGITSRYQWYNNKWEDTYAKFRNENLGFNKHFTTQYYKQLFNNILDNEFNDSNFLIPLPRFELSLDDFNNSLFNEFRNNTKALSRLVLEMSSEEIDYQQKKQRAIFIINDADMFSKYGLEILKVAINKKYEDIVKQVIDRIIKSIQSIQNNLKTYVFTELNPSQTNCSYMMILLPFMSLNFLELCKNYPDFIIKYISCTSIILSPYCDSITSSTNTSLHSYTDICIKKTNLVDDYFKLISSSFNSLTQSLRNQEEVQKISFIVPFPKICVYKDRTENNHKKDNYNQEAKNNYKKDDYKDNSKKNDQNDNQINIWNEFLYKPKSILFCNIDSLHFYNWWNFAAIIDFKWRTFGRIYYYSIWFLYTVFCICYALASILEPNSITNIQRNSLFIITIIFGSKFLIFEILQCFWKPKYYFNDPWNYFDISAYSLPIATSICWLINKSLPPWLVALSIILLSFKFLLFFRIFKSYGIYFAIILGVAKTVSPFLVILLFIIIGYAQAFHFILRSTNNNDANNPWNLASRYYFASSNKIINNTTTLVQPPTPNTNLFDWFPTSLFAVYNMITGDSGSLSSWTYQENPLMTLLLVTFTFFTVIYLLNLFIGLLNIAISDYNKEEEYLLQKARIIIEIELLYMFPYLKHKKEWFPDWIYYDMPITEVRKLINAIDNDRTVFNYYLPVISADLRNLVALDDIKEKQIKKQIDELEQQINNFQQQIYNLQQQTNEFQQQMSLQLGVLIQQMVAQQMIVQNQQIDIPNQQTGVPNQPMQQIRNKDFFLSIFKVRDKDIFFSILRLENIKDQSDYTIDSISTNRDSYSNSLI</sequence>
<protein>
    <recommendedName>
        <fullName evidence="8">Ion transport domain-containing protein</fullName>
    </recommendedName>
</protein>
<feature type="transmembrane region" description="Helical" evidence="7">
    <location>
        <begin position="1055"/>
        <end position="1079"/>
    </location>
</feature>
<comment type="subcellular location">
    <subcellularLocation>
        <location evidence="1">Membrane</location>
        <topology evidence="1">Multi-pass membrane protein</topology>
    </subcellularLocation>
</comment>
<feature type="coiled-coil region" evidence="6">
    <location>
        <begin position="1168"/>
        <end position="1202"/>
    </location>
</feature>
<evidence type="ECO:0000256" key="3">
    <source>
        <dbReference type="ARBA" id="ARBA00022737"/>
    </source>
</evidence>
<evidence type="ECO:0000256" key="2">
    <source>
        <dbReference type="ARBA" id="ARBA00022692"/>
    </source>
</evidence>
<evidence type="ECO:0000256" key="5">
    <source>
        <dbReference type="ARBA" id="ARBA00023136"/>
    </source>
</evidence>
<organism evidence="9 10">
    <name type="scientific">Gigaspora rosea</name>
    <dbReference type="NCBI Taxonomy" id="44941"/>
    <lineage>
        <taxon>Eukaryota</taxon>
        <taxon>Fungi</taxon>
        <taxon>Fungi incertae sedis</taxon>
        <taxon>Mucoromycota</taxon>
        <taxon>Glomeromycotina</taxon>
        <taxon>Glomeromycetes</taxon>
        <taxon>Diversisporales</taxon>
        <taxon>Gigasporaceae</taxon>
        <taxon>Gigaspora</taxon>
    </lineage>
</organism>
<keyword evidence="6" id="KW-0175">Coiled coil</keyword>
<feature type="transmembrane region" description="Helical" evidence="7">
    <location>
        <begin position="945"/>
        <end position="973"/>
    </location>
</feature>
<comment type="caution">
    <text evidence="9">The sequence shown here is derived from an EMBL/GenBank/DDBJ whole genome shotgun (WGS) entry which is preliminary data.</text>
</comment>
<feature type="domain" description="Ion transport" evidence="8">
    <location>
        <begin position="827"/>
        <end position="1090"/>
    </location>
</feature>
<evidence type="ECO:0000256" key="6">
    <source>
        <dbReference type="SAM" id="Coils"/>
    </source>
</evidence>
<dbReference type="GO" id="GO:0098703">
    <property type="term" value="P:calcium ion import across plasma membrane"/>
    <property type="evidence" value="ECO:0007669"/>
    <property type="project" value="TreeGrafter"/>
</dbReference>
<dbReference type="InterPro" id="IPR005821">
    <property type="entry name" value="Ion_trans_dom"/>
</dbReference>
<dbReference type="STRING" id="44941.A0A397UV33"/>
<evidence type="ECO:0000256" key="7">
    <source>
        <dbReference type="SAM" id="Phobius"/>
    </source>
</evidence>
<keyword evidence="5 7" id="KW-0472">Membrane</keyword>
<dbReference type="PANTHER" id="PTHR10582">
    <property type="entry name" value="TRANSIENT RECEPTOR POTENTIAL ION CHANNEL PROTEIN"/>
    <property type="match status" value="1"/>
</dbReference>
<keyword evidence="4 7" id="KW-1133">Transmembrane helix</keyword>
<name>A0A397UV33_9GLOM</name>
<dbReference type="GO" id="GO:0005886">
    <property type="term" value="C:plasma membrane"/>
    <property type="evidence" value="ECO:0007669"/>
    <property type="project" value="TreeGrafter"/>
</dbReference>
<keyword evidence="2 7" id="KW-0812">Transmembrane</keyword>
<evidence type="ECO:0000256" key="4">
    <source>
        <dbReference type="ARBA" id="ARBA00022989"/>
    </source>
</evidence>
<feature type="transmembrane region" description="Helical" evidence="7">
    <location>
        <begin position="828"/>
        <end position="850"/>
    </location>
</feature>
<feature type="transmembrane region" description="Helical" evidence="7">
    <location>
        <begin position="862"/>
        <end position="884"/>
    </location>
</feature>
<dbReference type="Pfam" id="PF00520">
    <property type="entry name" value="Ion_trans"/>
    <property type="match status" value="1"/>
</dbReference>
<dbReference type="GO" id="GO:0005216">
    <property type="term" value="F:monoatomic ion channel activity"/>
    <property type="evidence" value="ECO:0007669"/>
    <property type="project" value="InterPro"/>
</dbReference>
<evidence type="ECO:0000313" key="10">
    <source>
        <dbReference type="Proteomes" id="UP000266673"/>
    </source>
</evidence>
<dbReference type="Proteomes" id="UP000266673">
    <property type="component" value="Unassembled WGS sequence"/>
</dbReference>
<accession>A0A397UV33</accession>
<dbReference type="Gene3D" id="1.10.287.70">
    <property type="match status" value="1"/>
</dbReference>
<keyword evidence="10" id="KW-1185">Reference proteome</keyword>
<evidence type="ECO:0000313" key="9">
    <source>
        <dbReference type="EMBL" id="RIB14130.1"/>
    </source>
</evidence>
<reference evidence="9 10" key="1">
    <citation type="submission" date="2018-06" db="EMBL/GenBank/DDBJ databases">
        <title>Comparative genomics reveals the genomic features of Rhizophagus irregularis, R. cerebriforme, R. diaphanum and Gigaspora rosea, and their symbiotic lifestyle signature.</title>
        <authorList>
            <person name="Morin E."/>
            <person name="San Clemente H."/>
            <person name="Chen E.C.H."/>
            <person name="De La Providencia I."/>
            <person name="Hainaut M."/>
            <person name="Kuo A."/>
            <person name="Kohler A."/>
            <person name="Murat C."/>
            <person name="Tang N."/>
            <person name="Roy S."/>
            <person name="Loubradou J."/>
            <person name="Henrissat B."/>
            <person name="Grigoriev I.V."/>
            <person name="Corradi N."/>
            <person name="Roux C."/>
            <person name="Martin F.M."/>
        </authorList>
    </citation>
    <scope>NUCLEOTIDE SEQUENCE [LARGE SCALE GENOMIC DNA]</scope>
    <source>
        <strain evidence="9 10">DAOM 194757</strain>
    </source>
</reference>
<feature type="transmembrane region" description="Helical" evidence="7">
    <location>
        <begin position="921"/>
        <end position="938"/>
    </location>
</feature>
<keyword evidence="3" id="KW-0677">Repeat</keyword>